<gene>
    <name evidence="2" type="ORF">GCM10010269_03230</name>
</gene>
<feature type="transmembrane region" description="Helical" evidence="1">
    <location>
        <begin position="21"/>
        <end position="42"/>
    </location>
</feature>
<dbReference type="EMBL" id="BMTL01000001">
    <property type="protein sequence ID" value="GGR67775.1"/>
    <property type="molecule type" value="Genomic_DNA"/>
</dbReference>
<dbReference type="AlphaFoldDB" id="A0A918FQA4"/>
<proteinExistence type="predicted"/>
<dbReference type="Proteomes" id="UP000606194">
    <property type="component" value="Unassembled WGS sequence"/>
</dbReference>
<keyword evidence="3" id="KW-1185">Reference proteome</keyword>
<evidence type="ECO:0000313" key="3">
    <source>
        <dbReference type="Proteomes" id="UP000606194"/>
    </source>
</evidence>
<comment type="caution">
    <text evidence="2">The sequence shown here is derived from an EMBL/GenBank/DDBJ whole genome shotgun (WGS) entry which is preliminary data.</text>
</comment>
<accession>A0A918FQA4</accession>
<evidence type="ECO:0000313" key="2">
    <source>
        <dbReference type="EMBL" id="GGR67775.1"/>
    </source>
</evidence>
<reference evidence="2" key="2">
    <citation type="submission" date="2020-09" db="EMBL/GenBank/DDBJ databases">
        <authorList>
            <person name="Sun Q."/>
            <person name="Ohkuma M."/>
        </authorList>
    </citation>
    <scope>NUCLEOTIDE SEQUENCE</scope>
    <source>
        <strain evidence="2">JCM 4386</strain>
    </source>
</reference>
<keyword evidence="1" id="KW-1133">Transmembrane helix</keyword>
<protein>
    <submittedName>
        <fullName evidence="2">Uncharacterized protein</fullName>
    </submittedName>
</protein>
<reference evidence="2" key="1">
    <citation type="journal article" date="2014" name="Int. J. Syst. Evol. Microbiol.">
        <title>Complete genome sequence of Corynebacterium casei LMG S-19264T (=DSM 44701T), isolated from a smear-ripened cheese.</title>
        <authorList>
            <consortium name="US DOE Joint Genome Institute (JGI-PGF)"/>
            <person name="Walter F."/>
            <person name="Albersmeier A."/>
            <person name="Kalinowski J."/>
            <person name="Ruckert C."/>
        </authorList>
    </citation>
    <scope>NUCLEOTIDE SEQUENCE</scope>
    <source>
        <strain evidence="2">JCM 4386</strain>
    </source>
</reference>
<dbReference type="RefSeq" id="WP_268254483.1">
    <property type="nucleotide sequence ID" value="NZ_BMTL01000001.1"/>
</dbReference>
<name>A0A918FQA4_9ACTN</name>
<evidence type="ECO:0000256" key="1">
    <source>
        <dbReference type="SAM" id="Phobius"/>
    </source>
</evidence>
<sequence length="43" mass="4584">MSEPEPDPGQRYEPPPGVGKLLAWILLFVVAAVAVVLGGVYFT</sequence>
<keyword evidence="1" id="KW-0812">Transmembrane</keyword>
<organism evidence="2 3">
    <name type="scientific">Streptomyces humidus</name>
    <dbReference type="NCBI Taxonomy" id="52259"/>
    <lineage>
        <taxon>Bacteria</taxon>
        <taxon>Bacillati</taxon>
        <taxon>Actinomycetota</taxon>
        <taxon>Actinomycetes</taxon>
        <taxon>Kitasatosporales</taxon>
        <taxon>Streptomycetaceae</taxon>
        <taxon>Streptomyces</taxon>
    </lineage>
</organism>
<keyword evidence="1" id="KW-0472">Membrane</keyword>